<feature type="compositionally biased region" description="Basic and acidic residues" evidence="1">
    <location>
        <begin position="64"/>
        <end position="80"/>
    </location>
</feature>
<feature type="compositionally biased region" description="Polar residues" evidence="1">
    <location>
        <begin position="83"/>
        <end position="115"/>
    </location>
</feature>
<feature type="compositionally biased region" description="Polar residues" evidence="1">
    <location>
        <begin position="24"/>
        <end position="34"/>
    </location>
</feature>
<dbReference type="AlphaFoldDB" id="A0AAV7RCU3"/>
<reference evidence="2" key="1">
    <citation type="journal article" date="2022" name="bioRxiv">
        <title>Sequencing and chromosome-scale assembly of the giantPleurodeles waltlgenome.</title>
        <authorList>
            <person name="Brown T."/>
            <person name="Elewa A."/>
            <person name="Iarovenko S."/>
            <person name="Subramanian E."/>
            <person name="Araus A.J."/>
            <person name="Petzold A."/>
            <person name="Susuki M."/>
            <person name="Suzuki K.-i.T."/>
            <person name="Hayashi T."/>
            <person name="Toyoda A."/>
            <person name="Oliveira C."/>
            <person name="Osipova E."/>
            <person name="Leigh N.D."/>
            <person name="Simon A."/>
            <person name="Yun M.H."/>
        </authorList>
    </citation>
    <scope>NUCLEOTIDE SEQUENCE</scope>
    <source>
        <strain evidence="2">20211129_DDA</strain>
        <tissue evidence="2">Liver</tissue>
    </source>
</reference>
<dbReference type="EMBL" id="JANPWB010000009">
    <property type="protein sequence ID" value="KAJ1150629.1"/>
    <property type="molecule type" value="Genomic_DNA"/>
</dbReference>
<sequence length="189" mass="20768">MESAQPEEVFFKPQRDRDLRETDSPNATDSNAPTPTEEKQEDDRTRTPEETTARGLPRGPVRRAGGDEVHRPATLWEERGLTGYSSLNTTSYPNNRRQNSLTETIPDTRSQTENGRTGGIGDPEAKFTTSNDGERPAGGGVFKPQHDRREMDSPNATDSDAPTATEEKQGDAGTRTPEETTARGLPDAR</sequence>
<feature type="compositionally biased region" description="Basic and acidic residues" evidence="1">
    <location>
        <begin position="9"/>
        <end position="23"/>
    </location>
</feature>
<dbReference type="Proteomes" id="UP001066276">
    <property type="component" value="Chromosome 5"/>
</dbReference>
<evidence type="ECO:0000313" key="3">
    <source>
        <dbReference type="Proteomes" id="UP001066276"/>
    </source>
</evidence>
<evidence type="ECO:0000313" key="2">
    <source>
        <dbReference type="EMBL" id="KAJ1150629.1"/>
    </source>
</evidence>
<protein>
    <submittedName>
        <fullName evidence="2">Uncharacterized protein</fullName>
    </submittedName>
</protein>
<organism evidence="2 3">
    <name type="scientific">Pleurodeles waltl</name>
    <name type="common">Iberian ribbed newt</name>
    <dbReference type="NCBI Taxonomy" id="8319"/>
    <lineage>
        <taxon>Eukaryota</taxon>
        <taxon>Metazoa</taxon>
        <taxon>Chordata</taxon>
        <taxon>Craniata</taxon>
        <taxon>Vertebrata</taxon>
        <taxon>Euteleostomi</taxon>
        <taxon>Amphibia</taxon>
        <taxon>Batrachia</taxon>
        <taxon>Caudata</taxon>
        <taxon>Salamandroidea</taxon>
        <taxon>Salamandridae</taxon>
        <taxon>Pleurodelinae</taxon>
        <taxon>Pleurodeles</taxon>
    </lineage>
</organism>
<name>A0AAV7RCU3_PLEWA</name>
<feature type="compositionally biased region" description="Basic and acidic residues" evidence="1">
    <location>
        <begin position="36"/>
        <end position="52"/>
    </location>
</feature>
<feature type="compositionally biased region" description="Basic and acidic residues" evidence="1">
    <location>
        <begin position="165"/>
        <end position="189"/>
    </location>
</feature>
<evidence type="ECO:0000256" key="1">
    <source>
        <dbReference type="SAM" id="MobiDB-lite"/>
    </source>
</evidence>
<proteinExistence type="predicted"/>
<accession>A0AAV7RCU3</accession>
<keyword evidence="3" id="KW-1185">Reference proteome</keyword>
<feature type="region of interest" description="Disordered" evidence="1">
    <location>
        <begin position="1"/>
        <end position="189"/>
    </location>
</feature>
<gene>
    <name evidence="2" type="ORF">NDU88_003419</name>
</gene>
<comment type="caution">
    <text evidence="2">The sequence shown here is derived from an EMBL/GenBank/DDBJ whole genome shotgun (WGS) entry which is preliminary data.</text>
</comment>